<dbReference type="GO" id="GO:0005886">
    <property type="term" value="C:plasma membrane"/>
    <property type="evidence" value="ECO:0007669"/>
    <property type="project" value="TreeGrafter"/>
</dbReference>
<dbReference type="RefSeq" id="WP_161100498.1">
    <property type="nucleotide sequence ID" value="NZ_WWCW01000330.1"/>
</dbReference>
<dbReference type="PANTHER" id="PTHR38442:SF1">
    <property type="entry name" value="INNER MEMBRANE PROTEIN"/>
    <property type="match status" value="1"/>
</dbReference>
<organism evidence="2 3">
    <name type="scientific">Duganella vulcania</name>
    <dbReference type="NCBI Taxonomy" id="2692166"/>
    <lineage>
        <taxon>Bacteria</taxon>
        <taxon>Pseudomonadati</taxon>
        <taxon>Pseudomonadota</taxon>
        <taxon>Betaproteobacteria</taxon>
        <taxon>Burkholderiales</taxon>
        <taxon>Oxalobacteraceae</taxon>
        <taxon>Telluria group</taxon>
        <taxon>Duganella</taxon>
    </lineage>
</organism>
<proteinExistence type="predicted"/>
<dbReference type="InterPro" id="IPR007383">
    <property type="entry name" value="DUF445"/>
</dbReference>
<evidence type="ECO:0000313" key="3">
    <source>
        <dbReference type="Proteomes" id="UP000470302"/>
    </source>
</evidence>
<reference evidence="2 3" key="1">
    <citation type="submission" date="2020-01" db="EMBL/GenBank/DDBJ databases">
        <title>Novel species isolated from a subtropical stream in China.</title>
        <authorList>
            <person name="Lu H."/>
        </authorList>
    </citation>
    <scope>NUCLEOTIDE SEQUENCE [LARGE SCALE GENOMIC DNA]</scope>
    <source>
        <strain evidence="2 3">FT82W</strain>
    </source>
</reference>
<keyword evidence="1" id="KW-0812">Transmembrane</keyword>
<evidence type="ECO:0000256" key="1">
    <source>
        <dbReference type="SAM" id="Phobius"/>
    </source>
</evidence>
<keyword evidence="1" id="KW-1133">Transmembrane helix</keyword>
<comment type="caution">
    <text evidence="2">The sequence shown here is derived from an EMBL/GenBank/DDBJ whole genome shotgun (WGS) entry which is preliminary data.</text>
</comment>
<name>A0A845GDH1_9BURK</name>
<feature type="transmembrane region" description="Helical" evidence="1">
    <location>
        <begin position="256"/>
        <end position="276"/>
    </location>
</feature>
<dbReference type="Pfam" id="PF04286">
    <property type="entry name" value="DUF445"/>
    <property type="match status" value="1"/>
</dbReference>
<dbReference type="EMBL" id="WWCW01000330">
    <property type="protein sequence ID" value="MYM91961.1"/>
    <property type="molecule type" value="Genomic_DNA"/>
</dbReference>
<protein>
    <submittedName>
        <fullName evidence="2">DUF445 family protein</fullName>
    </submittedName>
</protein>
<feature type="non-terminal residue" evidence="2">
    <location>
        <position position="1"/>
    </location>
</feature>
<sequence length="279" mass="31154">AAQARDALPALLRLVEDRAVSGWLCGALAQARHDIRLAPLLAHVLEALCADGQHMLILERVLGIVARALDENRPYIRQKVHEHSPRWLPRAVDEKFYERLMEGVHAILQEIQQEDSEWRQRFQAATDGLIERLATSAEYEQRLHGLMERALGHPLVAEYAGRLWQEARQRLLDDAKADDSQLAALIERALGLAARALLRDTPQRERLNGWLRATITGVITGRRALIADVVRRVIAGWDSGTMAAKFELQVGADLQYIRINGTLVGGLAGLALYLLARLA</sequence>
<dbReference type="AlphaFoldDB" id="A0A845GDH1"/>
<accession>A0A845GDH1</accession>
<dbReference type="PANTHER" id="PTHR38442">
    <property type="entry name" value="INNER MEMBRANE PROTEIN-RELATED"/>
    <property type="match status" value="1"/>
</dbReference>
<dbReference type="Proteomes" id="UP000470302">
    <property type="component" value="Unassembled WGS sequence"/>
</dbReference>
<gene>
    <name evidence="2" type="ORF">GTP91_32885</name>
</gene>
<keyword evidence="1" id="KW-0472">Membrane</keyword>
<evidence type="ECO:0000313" key="2">
    <source>
        <dbReference type="EMBL" id="MYM91961.1"/>
    </source>
</evidence>